<dbReference type="SMART" id="SM00325">
    <property type="entry name" value="RhoGEF"/>
    <property type="match status" value="1"/>
</dbReference>
<dbReference type="InterPro" id="IPR039919">
    <property type="entry name" value="ARHGEF10/ARHGEF17"/>
</dbReference>
<dbReference type="SUPFAM" id="SSF48065">
    <property type="entry name" value="DBL homology domain (DH-domain)"/>
    <property type="match status" value="1"/>
</dbReference>
<dbReference type="SUPFAM" id="SSF50998">
    <property type="entry name" value="Quinoprotein alcohol dehydrogenase-like"/>
    <property type="match status" value="1"/>
</dbReference>
<reference evidence="3" key="2">
    <citation type="submission" date="2020-05" db="UniProtKB">
        <authorList>
            <consortium name="EnsemblMetazoa"/>
        </authorList>
    </citation>
    <scope>IDENTIFICATION</scope>
    <source>
        <strain evidence="3">A-37</strain>
    </source>
</reference>
<dbReference type="InterPro" id="IPR035899">
    <property type="entry name" value="DBL_dom_sf"/>
</dbReference>
<dbReference type="Gene3D" id="2.130.10.10">
    <property type="entry name" value="YVTN repeat-like/Quinoprotein amine dehydrogenase"/>
    <property type="match status" value="1"/>
</dbReference>
<organism evidence="3 4">
    <name type="scientific">Anopheles culicifacies</name>
    <dbReference type="NCBI Taxonomy" id="139723"/>
    <lineage>
        <taxon>Eukaryota</taxon>
        <taxon>Metazoa</taxon>
        <taxon>Ecdysozoa</taxon>
        <taxon>Arthropoda</taxon>
        <taxon>Hexapoda</taxon>
        <taxon>Insecta</taxon>
        <taxon>Pterygota</taxon>
        <taxon>Neoptera</taxon>
        <taxon>Endopterygota</taxon>
        <taxon>Diptera</taxon>
        <taxon>Nematocera</taxon>
        <taxon>Culicoidea</taxon>
        <taxon>Culicidae</taxon>
        <taxon>Anophelinae</taxon>
        <taxon>Anopheles</taxon>
        <taxon>culicifacies species complex</taxon>
    </lineage>
</organism>
<dbReference type="GO" id="GO:0030036">
    <property type="term" value="P:actin cytoskeleton organization"/>
    <property type="evidence" value="ECO:0007669"/>
    <property type="project" value="TreeGrafter"/>
</dbReference>
<dbReference type="InterPro" id="IPR015943">
    <property type="entry name" value="WD40/YVTN_repeat-like_dom_sf"/>
</dbReference>
<reference evidence="4" key="1">
    <citation type="submission" date="2013-09" db="EMBL/GenBank/DDBJ databases">
        <title>The Genome Sequence of Anopheles culicifacies species A.</title>
        <authorList>
            <consortium name="The Broad Institute Genomics Platform"/>
            <person name="Neafsey D.E."/>
            <person name="Besansky N."/>
            <person name="Howell P."/>
            <person name="Walton C."/>
            <person name="Young S.K."/>
            <person name="Zeng Q."/>
            <person name="Gargeya S."/>
            <person name="Fitzgerald M."/>
            <person name="Haas B."/>
            <person name="Abouelleil A."/>
            <person name="Allen A.W."/>
            <person name="Alvarado L."/>
            <person name="Arachchi H.M."/>
            <person name="Berlin A.M."/>
            <person name="Chapman S.B."/>
            <person name="Gainer-Dewar J."/>
            <person name="Goldberg J."/>
            <person name="Griggs A."/>
            <person name="Gujja S."/>
            <person name="Hansen M."/>
            <person name="Howarth C."/>
            <person name="Imamovic A."/>
            <person name="Ireland A."/>
            <person name="Larimer J."/>
            <person name="McCowan C."/>
            <person name="Murphy C."/>
            <person name="Pearson M."/>
            <person name="Poon T.W."/>
            <person name="Priest M."/>
            <person name="Roberts A."/>
            <person name="Saif S."/>
            <person name="Shea T."/>
            <person name="Sisk P."/>
            <person name="Sykes S."/>
            <person name="Wortman J."/>
            <person name="Nusbaum C."/>
            <person name="Birren B."/>
        </authorList>
    </citation>
    <scope>NUCLEOTIDE SEQUENCE [LARGE SCALE GENOMIC DNA]</scope>
    <source>
        <strain evidence="4">A-37</strain>
    </source>
</reference>
<protein>
    <recommendedName>
        <fullName evidence="2">DH domain-containing protein</fullName>
    </recommendedName>
</protein>
<evidence type="ECO:0000259" key="2">
    <source>
        <dbReference type="PROSITE" id="PS50010"/>
    </source>
</evidence>
<dbReference type="Pfam" id="PF00621">
    <property type="entry name" value="RhoGEF"/>
    <property type="match status" value="1"/>
</dbReference>
<name>A0A182LWZ6_9DIPT</name>
<evidence type="ECO:0000313" key="3">
    <source>
        <dbReference type="EnsemblMetazoa" id="ACUA003970-PA"/>
    </source>
</evidence>
<dbReference type="Proteomes" id="UP000075883">
    <property type="component" value="Unassembled WGS sequence"/>
</dbReference>
<dbReference type="Gene3D" id="1.20.900.10">
    <property type="entry name" value="Dbl homology (DH) domain"/>
    <property type="match status" value="1"/>
</dbReference>
<feature type="domain" description="DH" evidence="2">
    <location>
        <begin position="34"/>
        <end position="220"/>
    </location>
</feature>
<dbReference type="GO" id="GO:0005085">
    <property type="term" value="F:guanyl-nucleotide exchange factor activity"/>
    <property type="evidence" value="ECO:0007669"/>
    <property type="project" value="UniProtKB-KW"/>
</dbReference>
<sequence>MILYTARASALELHDLVRVKLEPMSTSLSTYQQKRWLTFNQFILHEQRYLDAMHKLQYEIYNTLLEGDTIAKPYLSYAIFGTHQKLCQLHQFTQRLLEVCVKEWPDQYAAGWMIWAMLEQPALVPLYKTFITSYTRTVALYAEECANNHIFSWFLTLKLREFGEQRNFTDYFVMPVQRIPQLVLEVKTMMACTDSTDPDWALLDGCVKRATSVGEQLNEAAAKQELVRTILNAIELWDGARSAAYQHGRYQCELLHSGTVTEVFSYGTSFRLVVLLSDRLVCLKPKEQKNRAASSKHSSLQQELGLIGSLKWVLPLQDIEMDGEECGVAKETSGLAGVTSCDSIAHIRDFETLFHVRDLLSTVHRSNDQLRADVCTQELNKIWSTVLPQEDALAGATLLRVKENRGKPHILKLDSADAKKEWYNAIRLGQLALRVDNCPAWWNGTLYAPYEPLFVKTLHAGEQNATVSTDLVAINDRSKKKKYNILHQVTAGCCYVPNTNSTAYSNELFCAWSKRQQVLWISSIDRQQSSKVSLYTHDRTRNTIKERASFTLQDVRIQFIAHVPVGTVGDTPTDTVWIATRTRLLIYSATFPMIQNRLKTIVVYGSPNRILYHEKRLFVSTIDKQLLIFSMDENEVWNLKKPQKWKLGSVEAMTVAGTYVCMAIDANIHMYDSDTGTFIMQIASPSTSLEDTRSIMLLQYSVHGLWVGRERSGTVSLYHARCYKHLLDVDVGRCIERFQLDNADDCLLSQVFVTSLLVLDGRLWIGTNVGILLTMQLPSRANVPFMTDQLLVAYHGHMEVNIIIPLPSLRVREETEARIEFSPDMIEKLFRNTRKASRDLRAIGVHEANLSFIDLEAMLSETLADVHEVNVSPEYADDALSWNEDAEKAKHEERTDNHKPWAPDSLLVVTGGYGRVKLAYKPPANTSLNSSNRSLSASNLAQSTGNWRTGTIYENGNLMLWETRMT</sequence>
<dbReference type="PANTHER" id="PTHR12877:SF7">
    <property type="entry name" value="RHO GUANINE NUCLEOTIDE EXCHANGE FACTOR 10-LIKE PROTEIN"/>
    <property type="match status" value="1"/>
</dbReference>
<dbReference type="PANTHER" id="PTHR12877">
    <property type="entry name" value="RHO GUANINE NUCLEOTIDE EXCHANGE FACTOR"/>
    <property type="match status" value="1"/>
</dbReference>
<dbReference type="InterPro" id="IPR011047">
    <property type="entry name" value="Quinoprotein_ADH-like_sf"/>
</dbReference>
<dbReference type="Pfam" id="PF19056">
    <property type="entry name" value="WD40_2"/>
    <property type="match status" value="1"/>
</dbReference>
<evidence type="ECO:0000256" key="1">
    <source>
        <dbReference type="ARBA" id="ARBA00022658"/>
    </source>
</evidence>
<keyword evidence="1" id="KW-0344">Guanine-nucleotide releasing factor</keyword>
<dbReference type="InterPro" id="IPR000219">
    <property type="entry name" value="DH_dom"/>
</dbReference>
<keyword evidence="4" id="KW-1185">Reference proteome</keyword>
<dbReference type="EMBL" id="AXCM01014669">
    <property type="status" value="NOT_ANNOTATED_CDS"/>
    <property type="molecule type" value="Genomic_DNA"/>
</dbReference>
<proteinExistence type="predicted"/>
<accession>A0A182LWZ6</accession>
<dbReference type="GO" id="GO:0051496">
    <property type="term" value="P:positive regulation of stress fiber assembly"/>
    <property type="evidence" value="ECO:0007669"/>
    <property type="project" value="TreeGrafter"/>
</dbReference>
<dbReference type="EnsemblMetazoa" id="ACUA003970-RA">
    <property type="protein sequence ID" value="ACUA003970-PA"/>
    <property type="gene ID" value="ACUA003970"/>
</dbReference>
<dbReference type="STRING" id="139723.A0A182LWZ6"/>
<evidence type="ECO:0000313" key="4">
    <source>
        <dbReference type="Proteomes" id="UP000075883"/>
    </source>
</evidence>
<dbReference type="VEuPathDB" id="VectorBase:ACUA003970"/>
<dbReference type="AlphaFoldDB" id="A0A182LWZ6"/>
<dbReference type="PROSITE" id="PS50010">
    <property type="entry name" value="DH_2"/>
    <property type="match status" value="1"/>
</dbReference>